<protein>
    <submittedName>
        <fullName evidence="1">Uncharacterized protein</fullName>
    </submittedName>
</protein>
<dbReference type="AlphaFoldDB" id="A0A803P744"/>
<dbReference type="Proteomes" id="UP000596661">
    <property type="component" value="Chromosome 3"/>
</dbReference>
<reference evidence="1" key="2">
    <citation type="submission" date="2021-03" db="UniProtKB">
        <authorList>
            <consortium name="EnsemblPlants"/>
        </authorList>
    </citation>
    <scope>IDENTIFICATION</scope>
</reference>
<evidence type="ECO:0000313" key="2">
    <source>
        <dbReference type="Proteomes" id="UP000596661"/>
    </source>
</evidence>
<dbReference type="EMBL" id="UZAU01000342">
    <property type="status" value="NOT_ANNOTATED_CDS"/>
    <property type="molecule type" value="Genomic_DNA"/>
</dbReference>
<organism evidence="1 2">
    <name type="scientific">Cannabis sativa</name>
    <name type="common">Hemp</name>
    <name type="synonym">Marijuana</name>
    <dbReference type="NCBI Taxonomy" id="3483"/>
    <lineage>
        <taxon>Eukaryota</taxon>
        <taxon>Viridiplantae</taxon>
        <taxon>Streptophyta</taxon>
        <taxon>Embryophyta</taxon>
        <taxon>Tracheophyta</taxon>
        <taxon>Spermatophyta</taxon>
        <taxon>Magnoliopsida</taxon>
        <taxon>eudicotyledons</taxon>
        <taxon>Gunneridae</taxon>
        <taxon>Pentapetalae</taxon>
        <taxon>rosids</taxon>
        <taxon>fabids</taxon>
        <taxon>Rosales</taxon>
        <taxon>Cannabaceae</taxon>
        <taxon>Cannabis</taxon>
    </lineage>
</organism>
<keyword evidence="2" id="KW-1185">Reference proteome</keyword>
<dbReference type="Gramene" id="evm.model.03.1905">
    <property type="protein sequence ID" value="cds.evm.model.03.1905"/>
    <property type="gene ID" value="evm.TU.03.1905"/>
</dbReference>
<sequence length="194" mass="21824">MGDVNNVCNVKDKRGGRPYPASLIQGFNDALSVGRLQDLCLEGYPFTWERGRGPDKSLIGVKGQNNCWLKEEGDQNTRSISTHLLVPGSETILLQAFVIMMEKEWTGHGFYGEMHQKPWSMFSWTVRLPKIAGLFSMKVRNELVWNKATPAAFNVVIAAVNLFDLWNSAHTDNHSDTLNADGANRCGEWQRRLA</sequence>
<accession>A0A803P744</accession>
<reference evidence="1" key="1">
    <citation type="submission" date="2018-11" db="EMBL/GenBank/DDBJ databases">
        <authorList>
            <person name="Grassa J C."/>
        </authorList>
    </citation>
    <scope>NUCLEOTIDE SEQUENCE [LARGE SCALE GENOMIC DNA]</scope>
</reference>
<proteinExistence type="predicted"/>
<evidence type="ECO:0000313" key="1">
    <source>
        <dbReference type="EnsemblPlants" id="cds.evm.model.03.1905"/>
    </source>
</evidence>
<name>A0A803P744_CANSA</name>
<dbReference type="EnsemblPlants" id="evm.model.03.1905">
    <property type="protein sequence ID" value="cds.evm.model.03.1905"/>
    <property type="gene ID" value="evm.TU.03.1905"/>
</dbReference>